<comment type="caution">
    <text evidence="2">The sequence shown here is derived from an EMBL/GenBank/DDBJ whole genome shotgun (WGS) entry which is preliminary data.</text>
</comment>
<name>A0ABT6YKA2_9BACT</name>
<dbReference type="Proteomes" id="UP001236569">
    <property type="component" value="Unassembled WGS sequence"/>
</dbReference>
<evidence type="ECO:0000256" key="1">
    <source>
        <dbReference type="SAM" id="MobiDB-lite"/>
    </source>
</evidence>
<gene>
    <name evidence="2" type="ORF">QM480_06675</name>
</gene>
<sequence length="275" mass="31083">MINQEQEEIQIIESNVGIEVFEAQERASIDIQIATAKRYPRDLRKVLDNSIVIATLDKDTAAKCRYAKPVGLKNVNGPSVHLTRILYQQYGNLRVHPRVKQITDRTIIAEAVAFDLENNLAVCVEAHRSIIGKDGRRFTDSVIQTNIMAVLSIAERNAILRVIPKMIIDKVYNEAFTFAFGDLSDRAKFLKQRDKLFKAFKDYGMTEMEVVKCLGLANKEAINAENLADLTGYLQAIKDNELTVEELRGKGKKDVVSKKEELKNKKSQTKAPEML</sequence>
<organism evidence="2 3">
    <name type="scientific">Flectobacillus longus</name>
    <dbReference type="NCBI Taxonomy" id="2984207"/>
    <lineage>
        <taxon>Bacteria</taxon>
        <taxon>Pseudomonadati</taxon>
        <taxon>Bacteroidota</taxon>
        <taxon>Cytophagia</taxon>
        <taxon>Cytophagales</taxon>
        <taxon>Flectobacillaceae</taxon>
        <taxon>Flectobacillus</taxon>
    </lineage>
</organism>
<dbReference type="RefSeq" id="WP_283369234.1">
    <property type="nucleotide sequence ID" value="NZ_JASHID010000003.1"/>
</dbReference>
<dbReference type="EMBL" id="JASHID010000003">
    <property type="protein sequence ID" value="MDI9864000.1"/>
    <property type="molecule type" value="Genomic_DNA"/>
</dbReference>
<protein>
    <submittedName>
        <fullName evidence="2">Uncharacterized protein</fullName>
    </submittedName>
</protein>
<feature type="compositionally biased region" description="Basic and acidic residues" evidence="1">
    <location>
        <begin position="251"/>
        <end position="264"/>
    </location>
</feature>
<feature type="region of interest" description="Disordered" evidence="1">
    <location>
        <begin position="251"/>
        <end position="275"/>
    </location>
</feature>
<reference evidence="2 3" key="1">
    <citation type="submission" date="2023-05" db="EMBL/GenBank/DDBJ databases">
        <title>Novel species of genus Flectobacillus isolated from stream in China.</title>
        <authorList>
            <person name="Lu H."/>
        </authorList>
    </citation>
    <scope>NUCLEOTIDE SEQUENCE [LARGE SCALE GENOMIC DNA]</scope>
    <source>
        <strain evidence="2 3">DC10W</strain>
    </source>
</reference>
<accession>A0ABT6YKA2</accession>
<evidence type="ECO:0000313" key="3">
    <source>
        <dbReference type="Proteomes" id="UP001236569"/>
    </source>
</evidence>
<proteinExistence type="predicted"/>
<evidence type="ECO:0000313" key="2">
    <source>
        <dbReference type="EMBL" id="MDI9864000.1"/>
    </source>
</evidence>
<keyword evidence="3" id="KW-1185">Reference proteome</keyword>